<dbReference type="PANTHER" id="PTHR12271">
    <property type="entry name" value="POLY A POLYMERASE CID PAP -RELATED"/>
    <property type="match status" value="1"/>
</dbReference>
<evidence type="ECO:0000313" key="2">
    <source>
        <dbReference type="EMBL" id="CAI2363222.1"/>
    </source>
</evidence>
<dbReference type="Proteomes" id="UP001295684">
    <property type="component" value="Unassembled WGS sequence"/>
</dbReference>
<dbReference type="InterPro" id="IPR054708">
    <property type="entry name" value="MTPAP-like_central"/>
</dbReference>
<feature type="domain" description="Poly(A) RNA polymerase mitochondrial-like central palm" evidence="1">
    <location>
        <begin position="27"/>
        <end position="157"/>
    </location>
</feature>
<dbReference type="Pfam" id="PF22600">
    <property type="entry name" value="MTPAP-like_central"/>
    <property type="match status" value="1"/>
</dbReference>
<name>A0AAD1U6C8_EUPCR</name>
<dbReference type="PANTHER" id="PTHR12271:SF40">
    <property type="entry name" value="POLY(A) RNA POLYMERASE GLD2"/>
    <property type="match status" value="1"/>
</dbReference>
<dbReference type="GO" id="GO:0031123">
    <property type="term" value="P:RNA 3'-end processing"/>
    <property type="evidence" value="ECO:0007669"/>
    <property type="project" value="TreeGrafter"/>
</dbReference>
<evidence type="ECO:0000259" key="1">
    <source>
        <dbReference type="Pfam" id="PF22600"/>
    </source>
</evidence>
<keyword evidence="3" id="KW-1185">Reference proteome</keyword>
<protein>
    <recommendedName>
        <fullName evidence="1">Poly(A) RNA polymerase mitochondrial-like central palm domain-containing protein</fullName>
    </recommendedName>
</protein>
<dbReference type="Gene3D" id="1.10.1410.10">
    <property type="match status" value="1"/>
</dbReference>
<dbReference type="Gene3D" id="3.30.460.10">
    <property type="entry name" value="Beta Polymerase, domain 2"/>
    <property type="match status" value="1"/>
</dbReference>
<accession>A0AAD1U6C8</accession>
<reference evidence="2" key="1">
    <citation type="submission" date="2023-07" db="EMBL/GenBank/DDBJ databases">
        <authorList>
            <consortium name="AG Swart"/>
            <person name="Singh M."/>
            <person name="Singh A."/>
            <person name="Seah K."/>
            <person name="Emmerich C."/>
        </authorList>
    </citation>
    <scope>NUCLEOTIDE SEQUENCE</scope>
    <source>
        <strain evidence="2">DP1</strain>
    </source>
</reference>
<dbReference type="GO" id="GO:0016779">
    <property type="term" value="F:nucleotidyltransferase activity"/>
    <property type="evidence" value="ECO:0007669"/>
    <property type="project" value="TreeGrafter"/>
</dbReference>
<organism evidence="2 3">
    <name type="scientific">Euplotes crassus</name>
    <dbReference type="NCBI Taxonomy" id="5936"/>
    <lineage>
        <taxon>Eukaryota</taxon>
        <taxon>Sar</taxon>
        <taxon>Alveolata</taxon>
        <taxon>Ciliophora</taxon>
        <taxon>Intramacronucleata</taxon>
        <taxon>Spirotrichea</taxon>
        <taxon>Hypotrichia</taxon>
        <taxon>Euplotida</taxon>
        <taxon>Euplotidae</taxon>
        <taxon>Moneuplotes</taxon>
    </lineage>
</organism>
<evidence type="ECO:0000313" key="3">
    <source>
        <dbReference type="Proteomes" id="UP001295684"/>
    </source>
</evidence>
<comment type="caution">
    <text evidence="2">The sequence shown here is derived from an EMBL/GenBank/DDBJ whole genome shotgun (WGS) entry which is preliminary data.</text>
</comment>
<sequence length="366" mass="42745">MTKYCISHHNLSCSLMSQMKLSSKFISKFWEYSSDNLPNQETLEKVRQHLSCIQRIAKNWVKNCEIRPYGSITNGFLSKDTSDFDLTCLFRNKLYKHPHLYSKNLRKMLDSEYGEGSWSYICTPRLYLLTTQLEDGTEIEITFNNITGLLNSEYVRTLAEIDSRFHKLGYFIKHFVNSREIFDLKKKLNSFSLICMLIVFLQDQCNPPVLPRIIQKSSSIVKKEMVTASYTKSIGEQQEQYLPEYAARVNTLDANFEFDHKEIQTFMSEEINQESVSQLFKRFIHFYFCGGGFDPVHDVVNTRTGRIEKIKANKKTLNPKIRVKLQDACIAVMDPFDMSYCPSANFELKSYRKGDSMIEKLIQFIH</sequence>
<dbReference type="SUPFAM" id="SSF81301">
    <property type="entry name" value="Nucleotidyltransferase"/>
    <property type="match status" value="1"/>
</dbReference>
<dbReference type="EMBL" id="CAMPGE010004376">
    <property type="protein sequence ID" value="CAI2363222.1"/>
    <property type="molecule type" value="Genomic_DNA"/>
</dbReference>
<proteinExistence type="predicted"/>
<dbReference type="AlphaFoldDB" id="A0AAD1U6C8"/>
<dbReference type="InterPro" id="IPR043519">
    <property type="entry name" value="NT_sf"/>
</dbReference>
<gene>
    <name evidence="2" type="ORF">ECRASSUSDP1_LOCUS4552</name>
</gene>
<dbReference type="SUPFAM" id="SSF81631">
    <property type="entry name" value="PAP/OAS1 substrate-binding domain"/>
    <property type="match status" value="1"/>
</dbReference>